<accession>A0A1J7IC45</accession>
<keyword evidence="2" id="KW-0812">Transmembrane</keyword>
<proteinExistence type="predicted"/>
<gene>
    <name evidence="3" type="ORF">CONLIGDRAFT_684907</name>
</gene>
<feature type="region of interest" description="Disordered" evidence="1">
    <location>
        <begin position="429"/>
        <end position="572"/>
    </location>
</feature>
<feature type="region of interest" description="Disordered" evidence="1">
    <location>
        <begin position="332"/>
        <end position="379"/>
    </location>
</feature>
<feature type="region of interest" description="Disordered" evidence="1">
    <location>
        <begin position="588"/>
        <end position="653"/>
    </location>
</feature>
<dbReference type="AlphaFoldDB" id="A0A1J7IC45"/>
<name>A0A1J7IC45_9PEZI</name>
<dbReference type="OrthoDB" id="3436787at2759"/>
<sequence>MRRVVYSIFPIYLGAVLASAAEVVYVTDLSIFTSLAPCAANALSYNIQSQTYNNCPEAVTDLQSCVCTKNQNLASISTAISKSVSYSCGSTASEDQASAATVLSAYCNQDSIPSFPTPATPVSVYITDIPEISLLAPCASYAVSAAVQTLTWDLCPPDATALATCACNKNQNSLKVSQLINSSARYSCASHTADISSAQAIFAAYCALNSGTSAFPTPTNPPGDMTYYVTALTEYSSLAPCAASGLSYAVFSQTWDYCPGGPQALASCACIKESMSGSLTSSISSNVKYSCSSTATEDVASAIAVFDFYCSAARAEVVAAGVTDSVAQTYPTAATGNSGGSGSGGARTTTTKKGGASGTSSPTGAPANDGGASGNDNSNGPKPAVIGGAIAGVVVGLLGLGTLIWFLVKQSRKKQADAAALAATHANLYSNGPDHDGKPELAGDPINTMPPPSPSPSTLKPNPMGRTGSVSPVSAHGGSGWTPPPNKAELQGQYAPYPPMPPNAAELAGQGQQGSPYMPPNRSELMGGQGYPLQSLPSPNRPELMNQQSGGYETHPNRPELMGQQGYPQGYQQGQAYPMRAQEYNAYDGGQQHPQEAHGQPIYEVPGQQGPYQQPVYEASSIPVAGHGQQPQQQQPQSGWPIAEMEGRYGQAR</sequence>
<feature type="compositionally biased region" description="Low complexity" evidence="1">
    <location>
        <begin position="603"/>
        <end position="618"/>
    </location>
</feature>
<evidence type="ECO:0008006" key="5">
    <source>
        <dbReference type="Google" id="ProtNLM"/>
    </source>
</evidence>
<evidence type="ECO:0000313" key="3">
    <source>
        <dbReference type="EMBL" id="OIW25022.1"/>
    </source>
</evidence>
<feature type="compositionally biased region" description="Low complexity" evidence="1">
    <location>
        <begin position="346"/>
        <end position="379"/>
    </location>
</feature>
<evidence type="ECO:0000256" key="1">
    <source>
        <dbReference type="SAM" id="MobiDB-lite"/>
    </source>
</evidence>
<dbReference type="Proteomes" id="UP000182658">
    <property type="component" value="Unassembled WGS sequence"/>
</dbReference>
<keyword evidence="4" id="KW-1185">Reference proteome</keyword>
<protein>
    <recommendedName>
        <fullName evidence="5">Extracellular membrane protein CFEM domain-containing protein</fullName>
    </recommendedName>
</protein>
<organism evidence="3 4">
    <name type="scientific">Coniochaeta ligniaria NRRL 30616</name>
    <dbReference type="NCBI Taxonomy" id="1408157"/>
    <lineage>
        <taxon>Eukaryota</taxon>
        <taxon>Fungi</taxon>
        <taxon>Dikarya</taxon>
        <taxon>Ascomycota</taxon>
        <taxon>Pezizomycotina</taxon>
        <taxon>Sordariomycetes</taxon>
        <taxon>Sordariomycetidae</taxon>
        <taxon>Coniochaetales</taxon>
        <taxon>Coniochaetaceae</taxon>
        <taxon>Coniochaeta</taxon>
    </lineage>
</organism>
<reference evidence="3 4" key="1">
    <citation type="submission" date="2016-10" db="EMBL/GenBank/DDBJ databases">
        <title>Draft genome sequence of Coniochaeta ligniaria NRRL30616, a lignocellulolytic fungus for bioabatement of inhibitors in plant biomass hydrolysates.</title>
        <authorList>
            <consortium name="DOE Joint Genome Institute"/>
            <person name="Jimenez D.J."/>
            <person name="Hector R.E."/>
            <person name="Riley R."/>
            <person name="Sun H."/>
            <person name="Grigoriev I.V."/>
            <person name="Van Elsas J.D."/>
            <person name="Nichols N.N."/>
        </authorList>
    </citation>
    <scope>NUCLEOTIDE SEQUENCE [LARGE SCALE GENOMIC DNA]</scope>
    <source>
        <strain evidence="3 4">NRRL 30616</strain>
    </source>
</reference>
<evidence type="ECO:0000256" key="2">
    <source>
        <dbReference type="SAM" id="Phobius"/>
    </source>
</evidence>
<dbReference type="EMBL" id="KV875102">
    <property type="protein sequence ID" value="OIW25022.1"/>
    <property type="molecule type" value="Genomic_DNA"/>
</dbReference>
<feature type="transmembrane region" description="Helical" evidence="2">
    <location>
        <begin position="385"/>
        <end position="408"/>
    </location>
</feature>
<dbReference type="STRING" id="1408157.A0A1J7IC45"/>
<keyword evidence="2" id="KW-0472">Membrane</keyword>
<dbReference type="InParanoid" id="A0A1J7IC45"/>
<evidence type="ECO:0000313" key="4">
    <source>
        <dbReference type="Proteomes" id="UP000182658"/>
    </source>
</evidence>
<keyword evidence="2" id="KW-1133">Transmembrane helix</keyword>
<feature type="compositionally biased region" description="Low complexity" evidence="1">
    <location>
        <begin position="563"/>
        <end position="572"/>
    </location>
</feature>